<dbReference type="GO" id="GO:0005886">
    <property type="term" value="C:plasma membrane"/>
    <property type="evidence" value="ECO:0007669"/>
    <property type="project" value="TreeGrafter"/>
</dbReference>
<dbReference type="Proteomes" id="UP000317010">
    <property type="component" value="Unassembled WGS sequence"/>
</dbReference>
<gene>
    <name evidence="13" type="primary">lpxK</name>
    <name evidence="15" type="ORF">JN11_00112</name>
</gene>
<feature type="transmembrane region" description="Helical" evidence="14">
    <location>
        <begin position="6"/>
        <end position="25"/>
    </location>
</feature>
<comment type="similarity">
    <text evidence="13">Belongs to the LpxK family.</text>
</comment>
<dbReference type="GO" id="GO:0009244">
    <property type="term" value="P:lipopolysaccharide core region biosynthetic process"/>
    <property type="evidence" value="ECO:0007669"/>
    <property type="project" value="TreeGrafter"/>
</dbReference>
<sequence length="366" mass="41673">MKYFRWLLLPFSLLYGLVVIIRNWFYDAGIFKSHKFEKPVVSVGNLDVGGAGKSPMTEYLIRLLKDNYKLATLSRGYGRKTKGYLVAALFKGMPGVPGGTVQSGLDDSHHQLADLVGDEPAQFKHKFPEITVAVCEKRVEGLKRLLPDHDLIILDDAYQHRAVEPGLSILLFDYNRINEPHFVLPAGNLREPFSGRWRSQIIVITKCPAQLSASEQVTIAERIKPLPYQSLFFSKIEYQQLEDLAGLPVDTVIDSDTTVFLLTGIANATPLIKYLNTVTTDIIHHKYPDHHPFTLKNITKLADEFKACTSQKKVIITTEKDAQRLQESWFNKDEKIPVCVIPIRTVFLNDDDHKFDQLIIDYVREY</sequence>
<organism evidence="15 16">
    <name type="scientific">Mucilaginibacter frigoritolerans</name>
    <dbReference type="NCBI Taxonomy" id="652788"/>
    <lineage>
        <taxon>Bacteria</taxon>
        <taxon>Pseudomonadati</taxon>
        <taxon>Bacteroidota</taxon>
        <taxon>Sphingobacteriia</taxon>
        <taxon>Sphingobacteriales</taxon>
        <taxon>Sphingobacteriaceae</taxon>
        <taxon>Mucilaginibacter</taxon>
    </lineage>
</organism>
<comment type="catalytic activity">
    <reaction evidence="13">
        <text>a lipid A disaccharide + ATP = a lipid IVA + ADP + H(+)</text>
        <dbReference type="Rhea" id="RHEA:67840"/>
        <dbReference type="ChEBI" id="CHEBI:15378"/>
        <dbReference type="ChEBI" id="CHEBI:30616"/>
        <dbReference type="ChEBI" id="CHEBI:176343"/>
        <dbReference type="ChEBI" id="CHEBI:176425"/>
        <dbReference type="ChEBI" id="CHEBI:456216"/>
        <dbReference type="EC" id="2.7.1.130"/>
    </reaction>
</comment>
<dbReference type="Pfam" id="PF02606">
    <property type="entry name" value="LpxK"/>
    <property type="match status" value="1"/>
</dbReference>
<evidence type="ECO:0000256" key="11">
    <source>
        <dbReference type="ARBA" id="ARBA00023098"/>
    </source>
</evidence>
<dbReference type="HAMAP" id="MF_00409">
    <property type="entry name" value="LpxK"/>
    <property type="match status" value="1"/>
</dbReference>
<reference evidence="15 16" key="1">
    <citation type="submission" date="2019-07" db="EMBL/GenBank/DDBJ databases">
        <title>Genomic Encyclopedia of Archaeal and Bacterial Type Strains, Phase II (KMG-II): from individual species to whole genera.</title>
        <authorList>
            <person name="Goeker M."/>
        </authorList>
    </citation>
    <scope>NUCLEOTIDE SEQUENCE [LARGE SCALE GENOMIC DNA]</scope>
    <source>
        <strain evidence="15 16">ATCC BAA-1854</strain>
    </source>
</reference>
<keyword evidence="11 13" id="KW-0443">Lipid metabolism</keyword>
<comment type="caution">
    <text evidence="15">The sequence shown here is derived from an EMBL/GenBank/DDBJ whole genome shotgun (WGS) entry which is preliminary data.</text>
</comment>
<evidence type="ECO:0000256" key="7">
    <source>
        <dbReference type="ARBA" id="ARBA00022679"/>
    </source>
</evidence>
<evidence type="ECO:0000256" key="6">
    <source>
        <dbReference type="ARBA" id="ARBA00022556"/>
    </source>
</evidence>
<keyword evidence="14" id="KW-1133">Transmembrane helix</keyword>
<evidence type="ECO:0000256" key="2">
    <source>
        <dbReference type="ARBA" id="ARBA00004870"/>
    </source>
</evidence>
<dbReference type="EC" id="2.7.1.130" evidence="3 13"/>
<evidence type="ECO:0000313" key="16">
    <source>
        <dbReference type="Proteomes" id="UP000317010"/>
    </source>
</evidence>
<comment type="caution">
    <text evidence="13">Lacks conserved residue(s) required for the propagation of feature annotation.</text>
</comment>
<dbReference type="InterPro" id="IPR003758">
    <property type="entry name" value="LpxK"/>
</dbReference>
<dbReference type="EMBL" id="VLLI01000001">
    <property type="protein sequence ID" value="TWJ04404.1"/>
    <property type="molecule type" value="Genomic_DNA"/>
</dbReference>
<keyword evidence="6 13" id="KW-0441">Lipid A biosynthesis</keyword>
<keyword evidence="16" id="KW-1185">Reference proteome</keyword>
<keyword evidence="8 13" id="KW-0547">Nucleotide-binding</keyword>
<keyword evidence="9 13" id="KW-0418">Kinase</keyword>
<dbReference type="GO" id="GO:0005524">
    <property type="term" value="F:ATP binding"/>
    <property type="evidence" value="ECO:0007669"/>
    <property type="project" value="UniProtKB-UniRule"/>
</dbReference>
<dbReference type="InterPro" id="IPR027417">
    <property type="entry name" value="P-loop_NTPase"/>
</dbReference>
<evidence type="ECO:0000256" key="4">
    <source>
        <dbReference type="ARBA" id="ARBA00016436"/>
    </source>
</evidence>
<dbReference type="NCBIfam" id="TIGR00682">
    <property type="entry name" value="lpxK"/>
    <property type="match status" value="1"/>
</dbReference>
<evidence type="ECO:0000256" key="14">
    <source>
        <dbReference type="SAM" id="Phobius"/>
    </source>
</evidence>
<dbReference type="OrthoDB" id="9766423at2"/>
<dbReference type="PANTHER" id="PTHR42724:SF1">
    <property type="entry name" value="TETRAACYLDISACCHARIDE 4'-KINASE, MITOCHONDRIAL-RELATED"/>
    <property type="match status" value="1"/>
</dbReference>
<evidence type="ECO:0000256" key="3">
    <source>
        <dbReference type="ARBA" id="ARBA00012071"/>
    </source>
</evidence>
<dbReference type="RefSeq" id="WP_144908598.1">
    <property type="nucleotide sequence ID" value="NZ_VLLI01000001.1"/>
</dbReference>
<accession>A0A562UF58</accession>
<keyword evidence="5 13" id="KW-0444">Lipid biosynthesis</keyword>
<evidence type="ECO:0000256" key="1">
    <source>
        <dbReference type="ARBA" id="ARBA00002274"/>
    </source>
</evidence>
<evidence type="ECO:0000256" key="13">
    <source>
        <dbReference type="HAMAP-Rule" id="MF_00409"/>
    </source>
</evidence>
<dbReference type="GO" id="GO:0009245">
    <property type="term" value="P:lipid A biosynthetic process"/>
    <property type="evidence" value="ECO:0007669"/>
    <property type="project" value="UniProtKB-UniRule"/>
</dbReference>
<evidence type="ECO:0000256" key="12">
    <source>
        <dbReference type="ARBA" id="ARBA00029757"/>
    </source>
</evidence>
<keyword evidence="14" id="KW-0472">Membrane</keyword>
<keyword evidence="10 13" id="KW-0067">ATP-binding</keyword>
<evidence type="ECO:0000256" key="9">
    <source>
        <dbReference type="ARBA" id="ARBA00022777"/>
    </source>
</evidence>
<dbReference type="SUPFAM" id="SSF52540">
    <property type="entry name" value="P-loop containing nucleoside triphosphate hydrolases"/>
    <property type="match status" value="1"/>
</dbReference>
<comment type="function">
    <text evidence="1 13">Transfers the gamma-phosphate of ATP to the 4'-position of a tetraacyldisaccharide 1-phosphate intermediate (termed DS-1-P) to form tetraacyldisaccharide 1,4'-bis-phosphate (lipid IVA).</text>
</comment>
<protein>
    <recommendedName>
        <fullName evidence="4 13">Tetraacyldisaccharide 4'-kinase</fullName>
        <ecNumber evidence="3 13">2.7.1.130</ecNumber>
    </recommendedName>
    <alternativeName>
        <fullName evidence="12 13">Lipid A 4'-kinase</fullName>
    </alternativeName>
</protein>
<evidence type="ECO:0000256" key="8">
    <source>
        <dbReference type="ARBA" id="ARBA00022741"/>
    </source>
</evidence>
<dbReference type="GO" id="GO:0009029">
    <property type="term" value="F:lipid-A 4'-kinase activity"/>
    <property type="evidence" value="ECO:0007669"/>
    <property type="project" value="UniProtKB-UniRule"/>
</dbReference>
<comment type="pathway">
    <text evidence="2 13">Glycolipid biosynthesis; lipid IV(A) biosynthesis; lipid IV(A) from (3R)-3-hydroxytetradecanoyl-[acyl-carrier-protein] and UDP-N-acetyl-alpha-D-glucosamine: step 6/6.</text>
</comment>
<evidence type="ECO:0000256" key="5">
    <source>
        <dbReference type="ARBA" id="ARBA00022516"/>
    </source>
</evidence>
<evidence type="ECO:0000313" key="15">
    <source>
        <dbReference type="EMBL" id="TWJ04404.1"/>
    </source>
</evidence>
<keyword evidence="14" id="KW-0812">Transmembrane</keyword>
<dbReference type="PANTHER" id="PTHR42724">
    <property type="entry name" value="TETRAACYLDISACCHARIDE 4'-KINASE"/>
    <property type="match status" value="1"/>
</dbReference>
<proteinExistence type="inferred from homology"/>
<keyword evidence="7 13" id="KW-0808">Transferase</keyword>
<evidence type="ECO:0000256" key="10">
    <source>
        <dbReference type="ARBA" id="ARBA00022840"/>
    </source>
</evidence>
<name>A0A562UF58_9SPHI</name>
<dbReference type="UniPathway" id="UPA00359">
    <property type="reaction ID" value="UER00482"/>
</dbReference>
<dbReference type="AlphaFoldDB" id="A0A562UF58"/>